<proteinExistence type="predicted"/>
<name>A0ACB8T8F4_9AGAM</name>
<evidence type="ECO:0000313" key="1">
    <source>
        <dbReference type="EMBL" id="KAI0065045.1"/>
    </source>
</evidence>
<reference evidence="1" key="2">
    <citation type="journal article" date="2022" name="New Phytol.">
        <title>Evolutionary transition to the ectomycorrhizal habit in the genomes of a hyperdiverse lineage of mushroom-forming fungi.</title>
        <authorList>
            <person name="Looney B."/>
            <person name="Miyauchi S."/>
            <person name="Morin E."/>
            <person name="Drula E."/>
            <person name="Courty P.E."/>
            <person name="Kohler A."/>
            <person name="Kuo A."/>
            <person name="LaButti K."/>
            <person name="Pangilinan J."/>
            <person name="Lipzen A."/>
            <person name="Riley R."/>
            <person name="Andreopoulos W."/>
            <person name="He G."/>
            <person name="Johnson J."/>
            <person name="Nolan M."/>
            <person name="Tritt A."/>
            <person name="Barry K.W."/>
            <person name="Grigoriev I.V."/>
            <person name="Nagy L.G."/>
            <person name="Hibbett D."/>
            <person name="Henrissat B."/>
            <person name="Matheny P.B."/>
            <person name="Labbe J."/>
            <person name="Martin F.M."/>
        </authorList>
    </citation>
    <scope>NUCLEOTIDE SEQUENCE</scope>
    <source>
        <strain evidence="1">HHB10654</strain>
    </source>
</reference>
<organism evidence="1 2">
    <name type="scientific">Artomyces pyxidatus</name>
    <dbReference type="NCBI Taxonomy" id="48021"/>
    <lineage>
        <taxon>Eukaryota</taxon>
        <taxon>Fungi</taxon>
        <taxon>Dikarya</taxon>
        <taxon>Basidiomycota</taxon>
        <taxon>Agaricomycotina</taxon>
        <taxon>Agaricomycetes</taxon>
        <taxon>Russulales</taxon>
        <taxon>Auriscalpiaceae</taxon>
        <taxon>Artomyces</taxon>
    </lineage>
</organism>
<comment type="caution">
    <text evidence="1">The sequence shown here is derived from an EMBL/GenBank/DDBJ whole genome shotgun (WGS) entry which is preliminary data.</text>
</comment>
<dbReference type="Proteomes" id="UP000814140">
    <property type="component" value="Unassembled WGS sequence"/>
</dbReference>
<accession>A0ACB8T8F4</accession>
<evidence type="ECO:0000313" key="2">
    <source>
        <dbReference type="Proteomes" id="UP000814140"/>
    </source>
</evidence>
<keyword evidence="2" id="KW-1185">Reference proteome</keyword>
<sequence>MSFASSASQPTAPSSSAPSAPTPSQPDLTFDGLLAQIIASNSPPALAHTLRHASPAVLASGDGPVGLDIVQHTLGVLFILSARLQAGEPVPEAYIEEFCGRFDAGQARHAPERVTLLAKGIVQRAEALGNVKFAIAPLYDLLTRYVPDLSYLTPLHAIFLTACTSVMHPPPLPLLLTPIANISMTLAPDLTYIDHLTHHYLAGIALASAKRYAAAAEAFEICASAPVASTSFRSGAQGARMGGNVMMNVGGALGMAMAGPSGSFGGEASALQLDAAKKLILVQLILHGQSLPLPKYTHGAVQNVRNSPYGALAKAYPKGSALHAVIGKEEGLFVHDGNAGLLKQALDRAPRWAIKKLTETYLTLGLREIGRNVGIEDVDEVRRVVLSMIEQGEINASIAADGSVTFSDDAPLEVSRADVDRVLRDAQEQERVLQELEREIARSKEYLGKAARGREEGSVGGAGWPDEELGGNWVEESVF</sequence>
<protein>
    <submittedName>
        <fullName evidence="1">Uncharacterized protein</fullName>
    </submittedName>
</protein>
<dbReference type="EMBL" id="MU277196">
    <property type="protein sequence ID" value="KAI0065045.1"/>
    <property type="molecule type" value="Genomic_DNA"/>
</dbReference>
<gene>
    <name evidence="1" type="ORF">BV25DRAFT_1822146</name>
</gene>
<reference evidence="1" key="1">
    <citation type="submission" date="2021-03" db="EMBL/GenBank/DDBJ databases">
        <authorList>
            <consortium name="DOE Joint Genome Institute"/>
            <person name="Ahrendt S."/>
            <person name="Looney B.P."/>
            <person name="Miyauchi S."/>
            <person name="Morin E."/>
            <person name="Drula E."/>
            <person name="Courty P.E."/>
            <person name="Chicoki N."/>
            <person name="Fauchery L."/>
            <person name="Kohler A."/>
            <person name="Kuo A."/>
            <person name="Labutti K."/>
            <person name="Pangilinan J."/>
            <person name="Lipzen A."/>
            <person name="Riley R."/>
            <person name="Andreopoulos W."/>
            <person name="He G."/>
            <person name="Johnson J."/>
            <person name="Barry K.W."/>
            <person name="Grigoriev I.V."/>
            <person name="Nagy L."/>
            <person name="Hibbett D."/>
            <person name="Henrissat B."/>
            <person name="Matheny P.B."/>
            <person name="Labbe J."/>
            <person name="Martin F."/>
        </authorList>
    </citation>
    <scope>NUCLEOTIDE SEQUENCE</scope>
    <source>
        <strain evidence="1">HHB10654</strain>
    </source>
</reference>